<keyword evidence="4" id="KW-1185">Reference proteome</keyword>
<dbReference type="InterPro" id="IPR006860">
    <property type="entry name" value="FecR"/>
</dbReference>
<feature type="domain" description="Protein FecR C-terminal" evidence="2">
    <location>
        <begin position="264"/>
        <end position="332"/>
    </location>
</feature>
<dbReference type="RefSeq" id="WP_106295523.1">
    <property type="nucleotide sequence ID" value="NZ_PVTH01000015.1"/>
</dbReference>
<dbReference type="PANTHER" id="PTHR30273:SF2">
    <property type="entry name" value="PROTEIN FECR"/>
    <property type="match status" value="1"/>
</dbReference>
<proteinExistence type="predicted"/>
<reference evidence="3 4" key="1">
    <citation type="submission" date="2018-03" db="EMBL/GenBank/DDBJ databases">
        <title>Genomic Encyclopedia of Type Strains, Phase III (KMG-III): the genomes of soil and plant-associated and newly described type strains.</title>
        <authorList>
            <person name="Whitman W."/>
        </authorList>
    </citation>
    <scope>NUCLEOTIDE SEQUENCE [LARGE SCALE GENOMIC DNA]</scope>
    <source>
        <strain evidence="3 4">CGMCC 1.9313</strain>
    </source>
</reference>
<dbReference type="GO" id="GO:0016989">
    <property type="term" value="F:sigma factor antagonist activity"/>
    <property type="evidence" value="ECO:0007669"/>
    <property type="project" value="TreeGrafter"/>
</dbReference>
<dbReference type="Proteomes" id="UP000238034">
    <property type="component" value="Unassembled WGS sequence"/>
</dbReference>
<evidence type="ECO:0000313" key="4">
    <source>
        <dbReference type="Proteomes" id="UP000238034"/>
    </source>
</evidence>
<dbReference type="EMBL" id="PVTH01000015">
    <property type="protein sequence ID" value="PRY48346.1"/>
    <property type="molecule type" value="Genomic_DNA"/>
</dbReference>
<dbReference type="PANTHER" id="PTHR30273">
    <property type="entry name" value="PERIPLASMIC SIGNAL SENSOR AND SIGMA FACTOR ACTIVATOR FECR-RELATED"/>
    <property type="match status" value="1"/>
</dbReference>
<feature type="domain" description="FecR protein" evidence="1">
    <location>
        <begin position="118"/>
        <end position="209"/>
    </location>
</feature>
<evidence type="ECO:0000259" key="2">
    <source>
        <dbReference type="Pfam" id="PF16344"/>
    </source>
</evidence>
<dbReference type="OrthoDB" id="1099916at2"/>
<gene>
    <name evidence="3" type="ORF">B0I27_11547</name>
</gene>
<dbReference type="Gene3D" id="3.55.50.30">
    <property type="match status" value="1"/>
</dbReference>
<dbReference type="Pfam" id="PF16344">
    <property type="entry name" value="FecR_C"/>
    <property type="match status" value="1"/>
</dbReference>
<organism evidence="3 4">
    <name type="scientific">Arcticibacter pallidicorallinus</name>
    <dbReference type="NCBI Taxonomy" id="1259464"/>
    <lineage>
        <taxon>Bacteria</taxon>
        <taxon>Pseudomonadati</taxon>
        <taxon>Bacteroidota</taxon>
        <taxon>Sphingobacteriia</taxon>
        <taxon>Sphingobacteriales</taxon>
        <taxon>Sphingobacteriaceae</taxon>
        <taxon>Arcticibacter</taxon>
    </lineage>
</organism>
<dbReference type="InterPro" id="IPR032508">
    <property type="entry name" value="FecR_C"/>
</dbReference>
<dbReference type="AlphaFoldDB" id="A0A2T0TRN6"/>
<dbReference type="InterPro" id="IPR012373">
    <property type="entry name" value="Ferrdict_sens_TM"/>
</dbReference>
<dbReference type="Pfam" id="PF04773">
    <property type="entry name" value="FecR"/>
    <property type="match status" value="1"/>
</dbReference>
<protein>
    <submittedName>
        <fullName evidence="3">FecR family protein</fullName>
    </submittedName>
</protein>
<accession>A0A2T0TRN6</accession>
<evidence type="ECO:0000259" key="1">
    <source>
        <dbReference type="Pfam" id="PF04773"/>
    </source>
</evidence>
<sequence>MNQNQFYKELLERYKNNKASVEEIEVLFHLIKTGEIEQSLYESINADPFLYEVPANAKAVLPEKEFLVRSVVPIRKSGSGMWKAAAAILLFISVSLMFYSKKAEIRDVVDPVRLVRVEVPLGRVRKLQLSDGTEVWLNAGSILTYPEKFNREKRVLTLEGEAFFKVFHNAEKPFIIRSGKLNTVVLGTSFNVKTYEDSPAQISVRSGKVSVEESAGDVIKDGIAKAQRTVILTKDQQATYTGTQGFTVRGNVPAGEYMGWQEGELVFTGKTLLEMKPILERWYGVKLLMDSKKLANCRMVGSYRQESLKNVLEAMRFALNITYKIEGNKVTIRGGSCK</sequence>
<dbReference type="Gene3D" id="2.60.120.1440">
    <property type="match status" value="1"/>
</dbReference>
<comment type="caution">
    <text evidence="3">The sequence shown here is derived from an EMBL/GenBank/DDBJ whole genome shotgun (WGS) entry which is preliminary data.</text>
</comment>
<name>A0A2T0TRN6_9SPHI</name>
<evidence type="ECO:0000313" key="3">
    <source>
        <dbReference type="EMBL" id="PRY48346.1"/>
    </source>
</evidence>